<reference evidence="1" key="2">
    <citation type="submission" date="2020-05" db="EMBL/GenBank/DDBJ databases">
        <authorList>
            <person name="Kim H.-S."/>
            <person name="Proctor R.H."/>
            <person name="Brown D.W."/>
        </authorList>
    </citation>
    <scope>NUCLEOTIDE SEQUENCE</scope>
    <source>
        <strain evidence="1">NRRL 20472</strain>
    </source>
</reference>
<evidence type="ECO:0000313" key="2">
    <source>
        <dbReference type="Proteomes" id="UP000622797"/>
    </source>
</evidence>
<dbReference type="AlphaFoldDB" id="A0A8H4TQW8"/>
<reference evidence="1" key="1">
    <citation type="journal article" date="2020" name="BMC Genomics">
        <title>Correction to: Identification and distribution of gene clusters required for synthesis of sphingolipid metabolism inhibitors in diverse species of the filamentous fungus Fusarium.</title>
        <authorList>
            <person name="Kim H.S."/>
            <person name="Lohmar J.M."/>
            <person name="Busman M."/>
            <person name="Brown D.W."/>
            <person name="Naumann T.A."/>
            <person name="Divon H.H."/>
            <person name="Lysoe E."/>
            <person name="Uhlig S."/>
            <person name="Proctor R.H."/>
        </authorList>
    </citation>
    <scope>NUCLEOTIDE SEQUENCE</scope>
    <source>
        <strain evidence="1">NRRL 20472</strain>
    </source>
</reference>
<evidence type="ECO:0000313" key="1">
    <source>
        <dbReference type="EMBL" id="KAF4962445.1"/>
    </source>
</evidence>
<name>A0A8H4TQW8_9HYPO</name>
<accession>A0A8H4TQW8</accession>
<protein>
    <submittedName>
        <fullName evidence="1">Uncharacterized protein</fullName>
    </submittedName>
</protein>
<keyword evidence="2" id="KW-1185">Reference proteome</keyword>
<gene>
    <name evidence="1" type="ORF">FSARC_9474</name>
</gene>
<dbReference type="Proteomes" id="UP000622797">
    <property type="component" value="Unassembled WGS sequence"/>
</dbReference>
<organism evidence="1 2">
    <name type="scientific">Fusarium sarcochroum</name>
    <dbReference type="NCBI Taxonomy" id="1208366"/>
    <lineage>
        <taxon>Eukaryota</taxon>
        <taxon>Fungi</taxon>
        <taxon>Dikarya</taxon>
        <taxon>Ascomycota</taxon>
        <taxon>Pezizomycotina</taxon>
        <taxon>Sordariomycetes</taxon>
        <taxon>Hypocreomycetidae</taxon>
        <taxon>Hypocreales</taxon>
        <taxon>Nectriaceae</taxon>
        <taxon>Fusarium</taxon>
        <taxon>Fusarium lateritium species complex</taxon>
    </lineage>
</organism>
<dbReference type="EMBL" id="JABEXW010000540">
    <property type="protein sequence ID" value="KAF4962445.1"/>
    <property type="molecule type" value="Genomic_DNA"/>
</dbReference>
<dbReference type="OrthoDB" id="5099332at2759"/>
<comment type="caution">
    <text evidence="1">The sequence shown here is derived from an EMBL/GenBank/DDBJ whole genome shotgun (WGS) entry which is preliminary data.</text>
</comment>
<sequence length="438" mass="50838">MDCFATLPPEIRAVILAQFSSATTISRLIRASPAMLAEYTASKTGIIPDSLANLLCGDQYHDILQDALAIIHLDLTSTSPDNHLIAYRVEQWAKKKSPNPFRQDDQVTVINLYWLFTRLGAFVEDYLSKATTSCPAQAYLHLPKIAHPSSGLHYKQNPGFKHVTLDDITCTERHRLLRAFTKYEVLCKIHDPRVEGIINHDQHATLTGGSLSSLDEWEKESLRCVNEYVRGVYGGLFAMCAAPRALLDTSSMTPQLKKRRKRLYPDNLYFDAQEYLTDMSLSIAWRQVNLADGLPYLGFDLLTHLLVHSDQNRHTDMRGWLRSVTREWRIQNWPRSYHSLRDLLRERLLIFAMPDDLNGRSNTRWMNPDTFLQRKIYRQRAWVFFDDARLFPDGGNLNHFPTMDDLEEEFEAAPMNYDYRHYCEKRQMSRMIQLSRFA</sequence>
<proteinExistence type="predicted"/>